<keyword evidence="6 8" id="KW-1133">Transmembrane helix</keyword>
<dbReference type="Pfam" id="PF00702">
    <property type="entry name" value="Hydrolase"/>
    <property type="match status" value="1"/>
</dbReference>
<dbReference type="SFLD" id="SFLDS00003">
    <property type="entry name" value="Haloacid_Dehalogenase"/>
    <property type="match status" value="1"/>
</dbReference>
<evidence type="ECO:0000256" key="1">
    <source>
        <dbReference type="ARBA" id="ARBA00004141"/>
    </source>
</evidence>
<dbReference type="GO" id="GO:0016020">
    <property type="term" value="C:membrane"/>
    <property type="evidence" value="ECO:0007669"/>
    <property type="project" value="UniProtKB-SubCell"/>
</dbReference>
<evidence type="ECO:0000256" key="7">
    <source>
        <dbReference type="ARBA" id="ARBA00023136"/>
    </source>
</evidence>
<name>A0A1F8BEI7_9BACT</name>
<feature type="domain" description="Cation-transporting P-type ATPase N-terminal" evidence="9">
    <location>
        <begin position="1"/>
        <end position="61"/>
    </location>
</feature>
<reference evidence="10 11" key="1">
    <citation type="journal article" date="2016" name="Nat. Commun.">
        <title>Thousands of microbial genomes shed light on interconnected biogeochemical processes in an aquifer system.</title>
        <authorList>
            <person name="Anantharaman K."/>
            <person name="Brown C.T."/>
            <person name="Hug L.A."/>
            <person name="Sharon I."/>
            <person name="Castelle C.J."/>
            <person name="Probst A.J."/>
            <person name="Thomas B.C."/>
            <person name="Singh A."/>
            <person name="Wilkins M.J."/>
            <person name="Karaoz U."/>
            <person name="Brodie E.L."/>
            <person name="Williams K.H."/>
            <person name="Hubbard S.S."/>
            <person name="Banfield J.F."/>
        </authorList>
    </citation>
    <scope>NUCLEOTIDE SEQUENCE [LARGE SCALE GENOMIC DNA]</scope>
</reference>
<dbReference type="STRING" id="1802519.A2961_02485"/>
<dbReference type="Gene3D" id="2.70.150.10">
    <property type="entry name" value="Calcium-transporting ATPase, cytoplasmic transduction domain A"/>
    <property type="match status" value="1"/>
</dbReference>
<evidence type="ECO:0000256" key="6">
    <source>
        <dbReference type="ARBA" id="ARBA00022989"/>
    </source>
</evidence>
<dbReference type="Proteomes" id="UP000177082">
    <property type="component" value="Unassembled WGS sequence"/>
</dbReference>
<keyword evidence="2 8" id="KW-0812">Transmembrane</keyword>
<feature type="transmembrane region" description="Helical" evidence="8">
    <location>
        <begin position="216"/>
        <end position="234"/>
    </location>
</feature>
<comment type="caution">
    <text evidence="10">The sequence shown here is derived from an EMBL/GenBank/DDBJ whole genome shotgun (WGS) entry which is preliminary data.</text>
</comment>
<dbReference type="Gene3D" id="3.40.1110.10">
    <property type="entry name" value="Calcium-transporting ATPase, cytoplasmic domain N"/>
    <property type="match status" value="1"/>
</dbReference>
<dbReference type="SUPFAM" id="SSF81653">
    <property type="entry name" value="Calcium ATPase, transduction domain A"/>
    <property type="match status" value="1"/>
</dbReference>
<accession>A0A1F8BEI7</accession>
<dbReference type="PRINTS" id="PR00120">
    <property type="entry name" value="HATPASE"/>
</dbReference>
<dbReference type="InterPro" id="IPR023298">
    <property type="entry name" value="ATPase_P-typ_TM_dom_sf"/>
</dbReference>
<dbReference type="Gene3D" id="1.20.1110.10">
    <property type="entry name" value="Calcium-transporting ATPase, transmembrane domain"/>
    <property type="match status" value="1"/>
</dbReference>
<proteinExistence type="predicted"/>
<dbReference type="InterPro" id="IPR036412">
    <property type="entry name" value="HAD-like_sf"/>
</dbReference>
<keyword evidence="7 8" id="KW-0472">Membrane</keyword>
<dbReference type="SFLD" id="SFLDG00002">
    <property type="entry name" value="C1.7:_P-type_atpase_like"/>
    <property type="match status" value="1"/>
</dbReference>
<dbReference type="AlphaFoldDB" id="A0A1F8BEI7"/>
<dbReference type="PANTHER" id="PTHR42861">
    <property type="entry name" value="CALCIUM-TRANSPORTING ATPASE"/>
    <property type="match status" value="1"/>
</dbReference>
<dbReference type="GO" id="GO:0005524">
    <property type="term" value="F:ATP binding"/>
    <property type="evidence" value="ECO:0007669"/>
    <property type="project" value="UniProtKB-KW"/>
</dbReference>
<evidence type="ECO:0000256" key="5">
    <source>
        <dbReference type="ARBA" id="ARBA00022967"/>
    </source>
</evidence>
<dbReference type="EMBL" id="MGHF01000025">
    <property type="protein sequence ID" value="OGM62476.1"/>
    <property type="molecule type" value="Genomic_DNA"/>
</dbReference>
<dbReference type="InterPro" id="IPR008250">
    <property type="entry name" value="ATPase_P-typ_transduc_dom_A_sf"/>
</dbReference>
<keyword evidence="5" id="KW-1278">Translocase</keyword>
<evidence type="ECO:0000313" key="11">
    <source>
        <dbReference type="Proteomes" id="UP000177082"/>
    </source>
</evidence>
<dbReference type="Pfam" id="PF00122">
    <property type="entry name" value="E1-E2_ATPase"/>
    <property type="match status" value="1"/>
</dbReference>
<keyword evidence="4" id="KW-0067">ATP-binding</keyword>
<dbReference type="InterPro" id="IPR023214">
    <property type="entry name" value="HAD_sf"/>
</dbReference>
<evidence type="ECO:0000256" key="3">
    <source>
        <dbReference type="ARBA" id="ARBA00022741"/>
    </source>
</evidence>
<dbReference type="SMART" id="SM00831">
    <property type="entry name" value="Cation_ATPase_N"/>
    <property type="match status" value="1"/>
</dbReference>
<organism evidence="10 11">
    <name type="scientific">Candidatus Woesebacteria bacterium RIFCSPLOWO2_01_FULL_39_21</name>
    <dbReference type="NCBI Taxonomy" id="1802519"/>
    <lineage>
        <taxon>Bacteria</taxon>
        <taxon>Candidatus Woeseibacteriota</taxon>
    </lineage>
</organism>
<feature type="transmembrane region" description="Helical" evidence="8">
    <location>
        <begin position="246"/>
        <end position="267"/>
    </location>
</feature>
<dbReference type="InterPro" id="IPR001757">
    <property type="entry name" value="P_typ_ATPase"/>
</dbReference>
<dbReference type="SUPFAM" id="SSF81665">
    <property type="entry name" value="Calcium ATPase, transmembrane domain M"/>
    <property type="match status" value="1"/>
</dbReference>
<gene>
    <name evidence="10" type="ORF">A2961_02485</name>
</gene>
<dbReference type="Pfam" id="PF00689">
    <property type="entry name" value="Cation_ATPase_C"/>
    <property type="match status" value="1"/>
</dbReference>
<dbReference type="Pfam" id="PF00690">
    <property type="entry name" value="Cation_ATPase_N"/>
    <property type="match status" value="1"/>
</dbReference>
<keyword evidence="3" id="KW-0547">Nucleotide-binding</keyword>
<feature type="transmembrane region" description="Helical" evidence="8">
    <location>
        <begin position="752"/>
        <end position="772"/>
    </location>
</feature>
<dbReference type="InterPro" id="IPR004014">
    <property type="entry name" value="ATPase_P-typ_cation-transptr_N"/>
</dbReference>
<comment type="subcellular location">
    <subcellularLocation>
        <location evidence="1">Membrane</location>
        <topology evidence="1">Multi-pass membrane protein</topology>
    </subcellularLocation>
</comment>
<feature type="transmembrane region" description="Helical" evidence="8">
    <location>
        <begin position="720"/>
        <end position="740"/>
    </location>
</feature>
<evidence type="ECO:0000256" key="2">
    <source>
        <dbReference type="ARBA" id="ARBA00022692"/>
    </source>
</evidence>
<evidence type="ECO:0000256" key="4">
    <source>
        <dbReference type="ARBA" id="ARBA00022840"/>
    </source>
</evidence>
<dbReference type="InterPro" id="IPR006068">
    <property type="entry name" value="ATPase_P-typ_cation-transptr_C"/>
</dbReference>
<protein>
    <recommendedName>
        <fullName evidence="9">Cation-transporting P-type ATPase N-terminal domain-containing protein</fullName>
    </recommendedName>
</protein>
<feature type="transmembrane region" description="Helical" evidence="8">
    <location>
        <begin position="684"/>
        <end position="708"/>
    </location>
</feature>
<dbReference type="GO" id="GO:0016887">
    <property type="term" value="F:ATP hydrolysis activity"/>
    <property type="evidence" value="ECO:0007669"/>
    <property type="project" value="InterPro"/>
</dbReference>
<dbReference type="InterPro" id="IPR059000">
    <property type="entry name" value="ATPase_P-type_domA"/>
</dbReference>
<dbReference type="InterPro" id="IPR018303">
    <property type="entry name" value="ATPase_P-typ_P_site"/>
</dbReference>
<dbReference type="InterPro" id="IPR044492">
    <property type="entry name" value="P_typ_ATPase_HD_dom"/>
</dbReference>
<feature type="transmembrane region" description="Helical" evidence="8">
    <location>
        <begin position="778"/>
        <end position="802"/>
    </location>
</feature>
<sequence length="819" mass="89220">MPYSLKGLTSKEAEKLLKKFGPNILPEKPPPSDISIFLKQIKSPLVYILITAGVITFAFQKISDTIVISLSVLVNTILGYFQERRASKALYALKRLIHPATKVLRDNEQKTIDVSQVVCGDVAILNQGSKVPADGKIVEASRLFIEEAILTGESTPVGKKEKDTVFMGTIVTSGQGRMLVESTGAATQIGKIAKSVQEPSEDTPLKRQLSRFSRQLTLLVVILTVLVFFIGLVSRRETLEIFEASVALAVSAIPEGLLVGLTVVLAIGMQRILKRKGLVRNLVSAETLGGVTTICIDKTGTLTEGRLRVVDVIGNNDELIKQSLIANDLDDPIVIAAYEWASKTAENHRFRAENYERLDTIPFSSKDRFFATLARWDEAHNMIFVNGAPEFLARWSNLEGRKLVEINRKIEELSMQGKRVIGFARRKVKTSKVRLRGDDIKDDLEWVGMMAFSDPVRKGVKTALFKAKQAGIKLVVITGDYAQTAISVMHQLGITIKSSEIILGEEVEKLSIPMLTSRLAKDSEVKLFARTTPEQKLNIVKALKLGGEAVAMTGDGVNDAPALKRADIGVVVGDATDVARESADLVLLDSRFETILAAVEEGRGIFDNVRKIILYLMSDAFQGIIVIVGAMILGLPLPVTAAQILWINLISDGFPDLALTVDPINPGVMKKPPRASSEPIVSSWMRSLIVIVSISGGLLALAVFAIIYNASSQNLALSQSVAFAVLGINSLVYVFSIRTLKEPFWKSDLFGNRWLVLAVVAGLVLQLSPFVVSPVGEFLGVVPIGGYWIGVVLSAILIFVLIEQSKLLFKGVLGGKRGK</sequence>
<dbReference type="SUPFAM" id="SSF56784">
    <property type="entry name" value="HAD-like"/>
    <property type="match status" value="1"/>
</dbReference>
<evidence type="ECO:0000259" key="9">
    <source>
        <dbReference type="SMART" id="SM00831"/>
    </source>
</evidence>
<feature type="transmembrane region" description="Helical" evidence="8">
    <location>
        <begin position="612"/>
        <end position="637"/>
    </location>
</feature>
<dbReference type="InterPro" id="IPR023299">
    <property type="entry name" value="ATPase_P-typ_cyto_dom_N"/>
</dbReference>
<dbReference type="Gene3D" id="3.40.50.1000">
    <property type="entry name" value="HAD superfamily/HAD-like"/>
    <property type="match status" value="1"/>
</dbReference>
<evidence type="ECO:0000313" key="10">
    <source>
        <dbReference type="EMBL" id="OGM62476.1"/>
    </source>
</evidence>
<dbReference type="SUPFAM" id="SSF81660">
    <property type="entry name" value="Metal cation-transporting ATPase, ATP-binding domain N"/>
    <property type="match status" value="1"/>
</dbReference>
<evidence type="ECO:0000256" key="8">
    <source>
        <dbReference type="SAM" id="Phobius"/>
    </source>
</evidence>
<dbReference type="NCBIfam" id="TIGR01494">
    <property type="entry name" value="ATPase_P-type"/>
    <property type="match status" value="2"/>
</dbReference>
<dbReference type="PRINTS" id="PR00119">
    <property type="entry name" value="CATATPASE"/>
</dbReference>
<dbReference type="SFLD" id="SFLDF00027">
    <property type="entry name" value="p-type_atpase"/>
    <property type="match status" value="1"/>
</dbReference>
<dbReference type="PROSITE" id="PS00154">
    <property type="entry name" value="ATPASE_E1_E2"/>
    <property type="match status" value="1"/>
</dbReference>